<organism evidence="1">
    <name type="scientific">marine metagenome</name>
    <dbReference type="NCBI Taxonomy" id="408172"/>
    <lineage>
        <taxon>unclassified sequences</taxon>
        <taxon>metagenomes</taxon>
        <taxon>ecological metagenomes</taxon>
    </lineage>
</organism>
<sequence>MAGKKEFSTGVVKAFKSSFQIFPMPDGESGQGCGVPEVEGHQYGAWPDCRLLLSCT</sequence>
<accession>A0A382Y477</accession>
<name>A0A382Y477_9ZZZZ</name>
<proteinExistence type="predicted"/>
<evidence type="ECO:0000313" key="1">
    <source>
        <dbReference type="EMBL" id="SVD77581.1"/>
    </source>
</evidence>
<dbReference type="AlphaFoldDB" id="A0A382Y477"/>
<dbReference type="EMBL" id="UINC01172485">
    <property type="protein sequence ID" value="SVD77581.1"/>
    <property type="molecule type" value="Genomic_DNA"/>
</dbReference>
<protein>
    <submittedName>
        <fullName evidence="1">Uncharacterized protein</fullName>
    </submittedName>
</protein>
<reference evidence="1" key="1">
    <citation type="submission" date="2018-05" db="EMBL/GenBank/DDBJ databases">
        <authorList>
            <person name="Lanie J.A."/>
            <person name="Ng W.-L."/>
            <person name="Kazmierczak K.M."/>
            <person name="Andrzejewski T.M."/>
            <person name="Davidsen T.M."/>
            <person name="Wayne K.J."/>
            <person name="Tettelin H."/>
            <person name="Glass J.I."/>
            <person name="Rusch D."/>
            <person name="Podicherti R."/>
            <person name="Tsui H.-C.T."/>
            <person name="Winkler M.E."/>
        </authorList>
    </citation>
    <scope>NUCLEOTIDE SEQUENCE</scope>
</reference>
<gene>
    <name evidence="1" type="ORF">METZ01_LOCUS430435</name>
</gene>